<dbReference type="AlphaFoldDB" id="A0A8H3ECU4"/>
<feature type="region of interest" description="Disordered" evidence="1">
    <location>
        <begin position="32"/>
        <end position="97"/>
    </location>
</feature>
<gene>
    <name evidence="2" type="ORF">GOMPHAMPRED_000171</name>
</gene>
<dbReference type="EMBL" id="CAJPDQ010000001">
    <property type="protein sequence ID" value="CAF9903285.1"/>
    <property type="molecule type" value="Genomic_DNA"/>
</dbReference>
<reference evidence="2" key="1">
    <citation type="submission" date="2021-03" db="EMBL/GenBank/DDBJ databases">
        <authorList>
            <person name="Tagirdzhanova G."/>
        </authorList>
    </citation>
    <scope>NUCLEOTIDE SEQUENCE</scope>
</reference>
<comment type="caution">
    <text evidence="2">The sequence shown here is derived from an EMBL/GenBank/DDBJ whole genome shotgun (WGS) entry which is preliminary data.</text>
</comment>
<feature type="region of interest" description="Disordered" evidence="1">
    <location>
        <begin position="191"/>
        <end position="212"/>
    </location>
</feature>
<keyword evidence="3" id="KW-1185">Reference proteome</keyword>
<feature type="compositionally biased region" description="Low complexity" evidence="1">
    <location>
        <begin position="46"/>
        <end position="85"/>
    </location>
</feature>
<evidence type="ECO:0000256" key="1">
    <source>
        <dbReference type="SAM" id="MobiDB-lite"/>
    </source>
</evidence>
<feature type="compositionally biased region" description="Basic and acidic residues" evidence="1">
    <location>
        <begin position="194"/>
        <end position="204"/>
    </location>
</feature>
<accession>A0A8H3ECU4</accession>
<sequence>MAIDISSPINTAAAIHSLDDIRRLQAALQQKSFKSSAPTANMMSNTSPTSQSPYSRPSTSYQTSSPSSAHGSVTGASTTTTTDTSTQRRNRSDSMKTIAKYPYLSECAAQRPAVYQSPYAPGPALGITEAWHPSPSVLSPLVKSSAGVVTGILRPRSGSLAQDFFKKQSASQRERVQGHVRTISTEKAILQQQEAERRRHEHQERRRRRSSKLAAMSPTFMHNSPLVDAFSMTSFSNGSGFDFGSSYNYPSMLQQDLEFGSGLQYPLPNDFQIQRDPEIQNTKPALMTHEKNSYRALVRDLQSGAGNNHGLSMDFVHNGDPTSPLRKGMRQAGTEMLPMMQDPNHPF</sequence>
<evidence type="ECO:0000313" key="2">
    <source>
        <dbReference type="EMBL" id="CAF9903285.1"/>
    </source>
</evidence>
<organism evidence="2 3">
    <name type="scientific">Gomphillus americanus</name>
    <dbReference type="NCBI Taxonomy" id="1940652"/>
    <lineage>
        <taxon>Eukaryota</taxon>
        <taxon>Fungi</taxon>
        <taxon>Dikarya</taxon>
        <taxon>Ascomycota</taxon>
        <taxon>Pezizomycotina</taxon>
        <taxon>Lecanoromycetes</taxon>
        <taxon>OSLEUM clade</taxon>
        <taxon>Ostropomycetidae</taxon>
        <taxon>Ostropales</taxon>
        <taxon>Graphidaceae</taxon>
        <taxon>Gomphilloideae</taxon>
        <taxon>Gomphillus</taxon>
    </lineage>
</organism>
<dbReference type="Proteomes" id="UP000664169">
    <property type="component" value="Unassembled WGS sequence"/>
</dbReference>
<evidence type="ECO:0000313" key="3">
    <source>
        <dbReference type="Proteomes" id="UP000664169"/>
    </source>
</evidence>
<proteinExistence type="predicted"/>
<protein>
    <submittedName>
        <fullName evidence="2">Uncharacterized protein</fullName>
    </submittedName>
</protein>
<feature type="compositionally biased region" description="Polar residues" evidence="1">
    <location>
        <begin position="32"/>
        <end position="45"/>
    </location>
</feature>
<name>A0A8H3ECU4_9LECA</name>